<gene>
    <name evidence="8" type="ORF">POSPLADRAFT_1048108</name>
</gene>
<dbReference type="RefSeq" id="XP_024337533.1">
    <property type="nucleotide sequence ID" value="XM_024479441.1"/>
</dbReference>
<dbReference type="Pfam" id="PF13848">
    <property type="entry name" value="Thioredoxin_6"/>
    <property type="match status" value="1"/>
</dbReference>
<evidence type="ECO:0000256" key="4">
    <source>
        <dbReference type="ARBA" id="ARBA00023136"/>
    </source>
</evidence>
<evidence type="ECO:0000313" key="9">
    <source>
        <dbReference type="Proteomes" id="UP000194127"/>
    </source>
</evidence>
<dbReference type="InterPro" id="IPR013766">
    <property type="entry name" value="Thioredoxin_domain"/>
</dbReference>
<dbReference type="InterPro" id="IPR017937">
    <property type="entry name" value="Thioredoxin_CS"/>
</dbReference>
<dbReference type="PANTHER" id="PTHR46426:SF1">
    <property type="entry name" value="PROTEIN DISULFIDE-ISOMERASE TMX3"/>
    <property type="match status" value="1"/>
</dbReference>
<dbReference type="PANTHER" id="PTHR46426">
    <property type="entry name" value="PROTEIN DISULFIDE-ISOMERASE TMX3"/>
    <property type="match status" value="1"/>
</dbReference>
<dbReference type="AlphaFoldDB" id="A0A1X6MWL3"/>
<dbReference type="GeneID" id="36324391"/>
<sequence length="584" mass="64453">MQLPSSLLVAALALTVSALPVESTELLVLNPDNFDSTVAKGVWFVEHFSPYCGHCRNFLPTWTQLVDNVQNQTDPGIHLAQVNCAVDGDLCKQHGVDGYPQMNLYKDGKYVETYKESRAYDLLTAYLSKYAEPTSIPEPEPAPAPTPTPILQVNTAPEIRDPAPLGQPEKDLNPNGAVLSLNPKTFKAAVDEGKVFVKFFAPWCGHCKKLAPIWKQLAAKMQHKLTIAEVDCDAHNALCHAEGVAGFPQLVYYAGNGGGKTEYTNARKLDQLKAFADKVSGPVVQTMEFAEFADRVAEHSVLYLFLHAPSDTRSVNQVLKASQVLFGSPPVYTSDSSLFYDYFSVQPGSSVVLALKDHDPAPAAVYTIASTNQHEALVNWFLRNRLPASMELDSDTFQEVMNAPHKPLVVLAAAPKAQLAVTAGAVQKIARQWRDSKGDAGITFVWMDADKWADWLKSMYGVKAKDMPSVVVANHSRLVYYNVDQFGQPIQLTSTSIFSTIAGAMSATIPYKHSENAVERMARYLNGKLTSAEVYVTTYPWRTVFFVTTTLAVIFYVLKRLVFDYPEGSDYPYGNGMRKADRID</sequence>
<dbReference type="InterPro" id="IPR036249">
    <property type="entry name" value="Thioredoxin-like_sf"/>
</dbReference>
<dbReference type="Proteomes" id="UP000194127">
    <property type="component" value="Unassembled WGS sequence"/>
</dbReference>
<proteinExistence type="predicted"/>
<keyword evidence="3" id="KW-1133">Transmembrane helix</keyword>
<keyword evidence="6" id="KW-0732">Signal</keyword>
<dbReference type="InterPro" id="IPR052250">
    <property type="entry name" value="PDI_TMX3"/>
</dbReference>
<evidence type="ECO:0000313" key="8">
    <source>
        <dbReference type="EMBL" id="OSX60739.1"/>
    </source>
</evidence>
<feature type="domain" description="Thioredoxin" evidence="7">
    <location>
        <begin position="157"/>
        <end position="281"/>
    </location>
</feature>
<dbReference type="STRING" id="670580.A0A1X6MWL3"/>
<dbReference type="Gene3D" id="3.40.30.10">
    <property type="entry name" value="Glutaredoxin"/>
    <property type="match status" value="3"/>
</dbReference>
<feature type="domain" description="Thioredoxin" evidence="7">
    <location>
        <begin position="7"/>
        <end position="132"/>
    </location>
</feature>
<name>A0A1X6MWL3_9APHY</name>
<feature type="chain" id="PRO_5010865871" description="Thioredoxin domain-containing protein" evidence="6">
    <location>
        <begin position="19"/>
        <end position="584"/>
    </location>
</feature>
<evidence type="ECO:0000259" key="7">
    <source>
        <dbReference type="PROSITE" id="PS51352"/>
    </source>
</evidence>
<dbReference type="SUPFAM" id="SSF52833">
    <property type="entry name" value="Thioredoxin-like"/>
    <property type="match status" value="3"/>
</dbReference>
<evidence type="ECO:0000256" key="6">
    <source>
        <dbReference type="SAM" id="SignalP"/>
    </source>
</evidence>
<comment type="function">
    <text evidence="5">Probable disulfide isomerase, which participates in the folding of proteins containing disulfide bonds. May act as a dithiol oxidase. Acts as a regulator of endoplasmic reticulum-mitochondria contact sites via its ability to regulate redox signals.</text>
</comment>
<keyword evidence="9" id="KW-1185">Reference proteome</keyword>
<dbReference type="PROSITE" id="PS51352">
    <property type="entry name" value="THIOREDOXIN_2"/>
    <property type="match status" value="2"/>
</dbReference>
<dbReference type="GO" id="GO:0005789">
    <property type="term" value="C:endoplasmic reticulum membrane"/>
    <property type="evidence" value="ECO:0007669"/>
    <property type="project" value="UniProtKB-SubCell"/>
</dbReference>
<dbReference type="Pfam" id="PF00085">
    <property type="entry name" value="Thioredoxin"/>
    <property type="match status" value="2"/>
</dbReference>
<evidence type="ECO:0000256" key="2">
    <source>
        <dbReference type="ARBA" id="ARBA00022692"/>
    </source>
</evidence>
<feature type="signal peptide" evidence="6">
    <location>
        <begin position="1"/>
        <end position="18"/>
    </location>
</feature>
<evidence type="ECO:0000256" key="3">
    <source>
        <dbReference type="ARBA" id="ARBA00022989"/>
    </source>
</evidence>
<accession>A0A1X6MWL3</accession>
<protein>
    <recommendedName>
        <fullName evidence="7">Thioredoxin domain-containing protein</fullName>
    </recommendedName>
</protein>
<organism evidence="8 9">
    <name type="scientific">Postia placenta MAD-698-R-SB12</name>
    <dbReference type="NCBI Taxonomy" id="670580"/>
    <lineage>
        <taxon>Eukaryota</taxon>
        <taxon>Fungi</taxon>
        <taxon>Dikarya</taxon>
        <taxon>Basidiomycota</taxon>
        <taxon>Agaricomycotina</taxon>
        <taxon>Agaricomycetes</taxon>
        <taxon>Polyporales</taxon>
        <taxon>Adustoporiaceae</taxon>
        <taxon>Rhodonia</taxon>
    </lineage>
</organism>
<dbReference type="OrthoDB" id="72053at2759"/>
<evidence type="ECO:0000256" key="1">
    <source>
        <dbReference type="ARBA" id="ARBA00004389"/>
    </source>
</evidence>
<reference evidence="8 9" key="1">
    <citation type="submission" date="2017-04" db="EMBL/GenBank/DDBJ databases">
        <title>Genome Sequence of the Model Brown-Rot Fungus Postia placenta SB12.</title>
        <authorList>
            <consortium name="DOE Joint Genome Institute"/>
            <person name="Gaskell J."/>
            <person name="Kersten P."/>
            <person name="Larrondo L.F."/>
            <person name="Canessa P."/>
            <person name="Martinez D."/>
            <person name="Hibbett D."/>
            <person name="Schmoll M."/>
            <person name="Kubicek C.P."/>
            <person name="Martinez A.T."/>
            <person name="Yadav J."/>
            <person name="Master E."/>
            <person name="Magnuson J.K."/>
            <person name="James T."/>
            <person name="Yaver D."/>
            <person name="Berka R."/>
            <person name="Labutti K."/>
            <person name="Lipzen A."/>
            <person name="Aerts A."/>
            <person name="Barry K."/>
            <person name="Henrissat B."/>
            <person name="Blanchette R."/>
            <person name="Grigoriev I."/>
            <person name="Cullen D."/>
        </authorList>
    </citation>
    <scope>NUCLEOTIDE SEQUENCE [LARGE SCALE GENOMIC DNA]</scope>
    <source>
        <strain evidence="8 9">MAD-698-R-SB12</strain>
    </source>
</reference>
<evidence type="ECO:0000256" key="5">
    <source>
        <dbReference type="ARBA" id="ARBA00045246"/>
    </source>
</evidence>
<keyword evidence="4" id="KW-0472">Membrane</keyword>
<dbReference type="PROSITE" id="PS00194">
    <property type="entry name" value="THIOREDOXIN_1"/>
    <property type="match status" value="1"/>
</dbReference>
<dbReference type="EMBL" id="KZ110600">
    <property type="protein sequence ID" value="OSX60739.1"/>
    <property type="molecule type" value="Genomic_DNA"/>
</dbReference>
<comment type="subcellular location">
    <subcellularLocation>
        <location evidence="1">Endoplasmic reticulum membrane</location>
        <topology evidence="1">Single-pass membrane protein</topology>
    </subcellularLocation>
</comment>
<keyword evidence="2" id="KW-0812">Transmembrane</keyword>